<evidence type="ECO:0000313" key="3">
    <source>
        <dbReference type="Proteomes" id="UP000464718"/>
    </source>
</evidence>
<name>A0AAX1G0P3_VIBPH</name>
<feature type="signal peptide" evidence="1">
    <location>
        <begin position="1"/>
        <end position="22"/>
    </location>
</feature>
<protein>
    <submittedName>
        <fullName evidence="2">Integrating conjugative element protein</fullName>
    </submittedName>
</protein>
<sequence length="131" mass="14624">MKRLFTLLLPMALSALVSPAYAKDPLVQMLPVRTPGMSPGQVARKTITQSVGQPLFIVGDDAHSHRWLRAKRDYLARIHAVGVVVNVNDARGWLRMTQYGLTMYPVRGDDFAKAFGIAHYPVLVEDHTVKQ</sequence>
<evidence type="ECO:0000256" key="1">
    <source>
        <dbReference type="SAM" id="SignalP"/>
    </source>
</evidence>
<keyword evidence="2" id="KW-0614">Plasmid</keyword>
<keyword evidence="1" id="KW-0732">Signal</keyword>
<dbReference type="EMBL" id="CP034302">
    <property type="protein sequence ID" value="QHH13195.1"/>
    <property type="molecule type" value="Genomic_DNA"/>
</dbReference>
<dbReference type="RefSeq" id="WP_086482437.1">
    <property type="nucleotide sequence ID" value="NZ_CP034302.1"/>
</dbReference>
<dbReference type="NCBIfam" id="TIGR03765">
    <property type="entry name" value="ICE_PFL_4695"/>
    <property type="match status" value="1"/>
</dbReference>
<dbReference type="Pfam" id="PF11072">
    <property type="entry name" value="DUF2859"/>
    <property type="match status" value="1"/>
</dbReference>
<gene>
    <name evidence="2" type="ORF">EHC69_28455</name>
</gene>
<dbReference type="Proteomes" id="UP000464718">
    <property type="component" value="Plasmid pvpsd2016-3"/>
</dbReference>
<organism evidence="2 3">
    <name type="scientific">Vibrio parahaemolyticus</name>
    <dbReference type="NCBI Taxonomy" id="670"/>
    <lineage>
        <taxon>Bacteria</taxon>
        <taxon>Pseudomonadati</taxon>
        <taxon>Pseudomonadota</taxon>
        <taxon>Gammaproteobacteria</taxon>
        <taxon>Vibrionales</taxon>
        <taxon>Vibrionaceae</taxon>
        <taxon>Vibrio</taxon>
    </lineage>
</organism>
<reference evidence="2 3" key="1">
    <citation type="submission" date="2018-12" db="EMBL/GenBank/DDBJ databases">
        <title>Genomic insights into the evolutionary origins and pathogenicity of five Vibrio parahaemolyticus strains isolated from the shrimp with acute hepatopancreatic necrosis disease (AHPND).</title>
        <authorList>
            <person name="Yang Q."/>
            <person name="Dong X."/>
            <person name="Xie G."/>
            <person name="Fu S."/>
            <person name="Zou P."/>
            <person name="Sun J."/>
            <person name="Wang Y."/>
            <person name="Huang J."/>
        </authorList>
    </citation>
    <scope>NUCLEOTIDE SEQUENCE [LARGE SCALE GENOMIC DNA]</scope>
    <source>
        <strain evidence="2 3">20160303005-1</strain>
        <plasmid evidence="3">pvpsd2016-3</plasmid>
    </source>
</reference>
<proteinExistence type="predicted"/>
<evidence type="ECO:0000313" key="2">
    <source>
        <dbReference type="EMBL" id="QHH13195.1"/>
    </source>
</evidence>
<dbReference type="AlphaFoldDB" id="A0AAX1G0P3"/>
<accession>A0AAX1G0P3</accession>
<dbReference type="InterPro" id="IPR021300">
    <property type="entry name" value="Integr_conj_element_PFL4695"/>
</dbReference>
<geneLocation type="plasmid" evidence="3">
    <name>pvpsd2016-3</name>
</geneLocation>
<feature type="chain" id="PRO_5043735081" evidence="1">
    <location>
        <begin position="23"/>
        <end position="131"/>
    </location>
</feature>